<evidence type="ECO:0000313" key="4">
    <source>
        <dbReference type="Proteomes" id="UP000283841"/>
    </source>
</evidence>
<evidence type="ECO:0000313" key="3">
    <source>
        <dbReference type="EMBL" id="RWQ95749.1"/>
    </source>
</evidence>
<sequence length="253" mass="29127">MSKIEIERKFIYNPALFASLTKGSGNPPFTKLEIKAERKIHDIYYDAPLASTSDANAKAGGPTRCILERNGIWIRQRNQLWEAKQRLILPHQKHQKRESQNAASTTESSPSVTTAEKEQDYYLRTAFKELTSPRAIHDLVKTYIPSAPGADVYFGLRPIADFETKRVLAIADGRFEIALDRTSFGHCVGEVELLVDRGQEVQAQRDIDEFMEMYRWFFFPDKAESEEELEGMKKEYMLQGKLSAYFEKFPIKF</sequence>
<dbReference type="Pfam" id="PF01928">
    <property type="entry name" value="CYTH"/>
    <property type="match status" value="1"/>
</dbReference>
<dbReference type="GeneID" id="39599895"/>
<dbReference type="PANTHER" id="PTHR14586:SF1">
    <property type="entry name" value="THIAMINE-TRIPHOSPHATASE"/>
    <property type="match status" value="1"/>
</dbReference>
<comment type="caution">
    <text evidence="3">The sequence shown here is derived from an EMBL/GenBank/DDBJ whole genome shotgun (WGS) entry which is preliminary data.</text>
</comment>
<dbReference type="InterPro" id="IPR039582">
    <property type="entry name" value="THTPA"/>
</dbReference>
<proteinExistence type="predicted"/>
<dbReference type="Gene3D" id="2.40.320.10">
    <property type="entry name" value="Hypothetical Protein Pfu-838710-001"/>
    <property type="match status" value="1"/>
</dbReference>
<name>A0A443HV79_BYSSP</name>
<dbReference type="GO" id="GO:0042357">
    <property type="term" value="P:thiamine diphosphate metabolic process"/>
    <property type="evidence" value="ECO:0007669"/>
    <property type="project" value="TreeGrafter"/>
</dbReference>
<gene>
    <name evidence="3" type="ORF">C8Q69DRAFT_467315</name>
</gene>
<organism evidence="3 4">
    <name type="scientific">Byssochlamys spectabilis</name>
    <name type="common">Paecilomyces variotii</name>
    <dbReference type="NCBI Taxonomy" id="264951"/>
    <lineage>
        <taxon>Eukaryota</taxon>
        <taxon>Fungi</taxon>
        <taxon>Dikarya</taxon>
        <taxon>Ascomycota</taxon>
        <taxon>Pezizomycotina</taxon>
        <taxon>Eurotiomycetes</taxon>
        <taxon>Eurotiomycetidae</taxon>
        <taxon>Eurotiales</taxon>
        <taxon>Thermoascaceae</taxon>
        <taxon>Paecilomyces</taxon>
    </lineage>
</organism>
<dbReference type="InterPro" id="IPR033469">
    <property type="entry name" value="CYTH-like_dom_sf"/>
</dbReference>
<dbReference type="GO" id="GO:0050333">
    <property type="term" value="F:thiamine triphosphate phosphatase activity"/>
    <property type="evidence" value="ECO:0007669"/>
    <property type="project" value="InterPro"/>
</dbReference>
<dbReference type="InterPro" id="IPR023577">
    <property type="entry name" value="CYTH_domain"/>
</dbReference>
<dbReference type="VEuPathDB" id="FungiDB:C8Q69DRAFT_467315"/>
<dbReference type="PANTHER" id="PTHR14586">
    <property type="entry name" value="THIAMINE-TRIPHOSPHATASE"/>
    <property type="match status" value="1"/>
</dbReference>
<keyword evidence="4" id="KW-1185">Reference proteome</keyword>
<protein>
    <submittedName>
        <fullName evidence="3">CYTH-like domain-containing protein</fullName>
    </submittedName>
</protein>
<feature type="compositionally biased region" description="Polar residues" evidence="1">
    <location>
        <begin position="100"/>
        <end position="114"/>
    </location>
</feature>
<dbReference type="Proteomes" id="UP000283841">
    <property type="component" value="Unassembled WGS sequence"/>
</dbReference>
<accession>A0A443HV79</accession>
<dbReference type="GO" id="GO:0000287">
    <property type="term" value="F:magnesium ion binding"/>
    <property type="evidence" value="ECO:0007669"/>
    <property type="project" value="TreeGrafter"/>
</dbReference>
<feature type="region of interest" description="Disordered" evidence="1">
    <location>
        <begin position="92"/>
        <end position="116"/>
    </location>
</feature>
<dbReference type="EMBL" id="RCNU01000005">
    <property type="protein sequence ID" value="RWQ95749.1"/>
    <property type="molecule type" value="Genomic_DNA"/>
</dbReference>
<dbReference type="SUPFAM" id="SSF55154">
    <property type="entry name" value="CYTH-like phosphatases"/>
    <property type="match status" value="1"/>
</dbReference>
<dbReference type="STRING" id="264951.A0A443HV79"/>
<evidence type="ECO:0000259" key="2">
    <source>
        <dbReference type="Pfam" id="PF01928"/>
    </source>
</evidence>
<evidence type="ECO:0000256" key="1">
    <source>
        <dbReference type="SAM" id="MobiDB-lite"/>
    </source>
</evidence>
<dbReference type="RefSeq" id="XP_028485394.1">
    <property type="nucleotide sequence ID" value="XM_028630618.1"/>
</dbReference>
<feature type="domain" description="CYTH" evidence="2">
    <location>
        <begin position="4"/>
        <end position="203"/>
    </location>
</feature>
<reference evidence="3 4" key="1">
    <citation type="journal article" date="2018" name="Front. Microbiol.">
        <title>Genomic and genetic insights into a cosmopolitan fungus, Paecilomyces variotii (Eurotiales).</title>
        <authorList>
            <person name="Urquhart A.S."/>
            <person name="Mondo S.J."/>
            <person name="Makela M.R."/>
            <person name="Hane J.K."/>
            <person name="Wiebenga A."/>
            <person name="He G."/>
            <person name="Mihaltcheva S."/>
            <person name="Pangilinan J."/>
            <person name="Lipzen A."/>
            <person name="Barry K."/>
            <person name="de Vries R.P."/>
            <person name="Grigoriev I.V."/>
            <person name="Idnurm A."/>
        </authorList>
    </citation>
    <scope>NUCLEOTIDE SEQUENCE [LARGE SCALE GENOMIC DNA]</scope>
    <source>
        <strain evidence="3 4">CBS 101075</strain>
    </source>
</reference>
<dbReference type="AlphaFoldDB" id="A0A443HV79"/>